<evidence type="ECO:0000256" key="12">
    <source>
        <dbReference type="ARBA" id="ARBA00023026"/>
    </source>
</evidence>
<protein>
    <recommendedName>
        <fullName evidence="4">tripeptidyl-peptidase II</fullName>
        <ecNumber evidence="4">3.4.14.10</ecNumber>
    </recommendedName>
</protein>
<dbReference type="EC" id="3.4.14.10" evidence="4"/>
<keyword evidence="19" id="KW-1185">Reference proteome</keyword>
<dbReference type="Proteomes" id="UP000076727">
    <property type="component" value="Unassembled WGS sequence"/>
</dbReference>
<proteinExistence type="predicted"/>
<dbReference type="GO" id="GO:0004252">
    <property type="term" value="F:serine-type endopeptidase activity"/>
    <property type="evidence" value="ECO:0007669"/>
    <property type="project" value="UniProtKB-UniRule"/>
</dbReference>
<dbReference type="GO" id="GO:0008240">
    <property type="term" value="F:tripeptidyl-peptidase activity"/>
    <property type="evidence" value="ECO:0007669"/>
    <property type="project" value="UniProtKB-EC"/>
</dbReference>
<evidence type="ECO:0000313" key="18">
    <source>
        <dbReference type="EMBL" id="KZT67453.1"/>
    </source>
</evidence>
<gene>
    <name evidence="18" type="ORF">DAEQUDRAFT_739376</name>
</gene>
<dbReference type="OrthoDB" id="409122at2759"/>
<evidence type="ECO:0000256" key="4">
    <source>
        <dbReference type="ARBA" id="ARBA00012462"/>
    </source>
</evidence>
<dbReference type="CDD" id="cd04056">
    <property type="entry name" value="Peptidases_S53"/>
    <property type="match status" value="1"/>
</dbReference>
<comment type="function">
    <text evidence="2">Secreted tripeptidyl-peptidase which degrades proteins at acidic pHs and is involved in virulence.</text>
</comment>
<dbReference type="PROSITE" id="PS51695">
    <property type="entry name" value="SEDOLISIN"/>
    <property type="match status" value="1"/>
</dbReference>
<comment type="catalytic activity">
    <reaction evidence="1">
        <text>Release of an N-terminal tripeptide from a polypeptide.</text>
        <dbReference type="EC" id="3.4.14.10"/>
    </reaction>
</comment>
<evidence type="ECO:0000256" key="5">
    <source>
        <dbReference type="ARBA" id="ARBA00022525"/>
    </source>
</evidence>
<feature type="binding site" evidence="15">
    <location>
        <position position="562"/>
    </location>
    <ligand>
        <name>Ca(2+)</name>
        <dbReference type="ChEBI" id="CHEBI:29108"/>
    </ligand>
</feature>
<dbReference type="SMART" id="SM00944">
    <property type="entry name" value="Pro-kuma_activ"/>
    <property type="match status" value="1"/>
</dbReference>
<evidence type="ECO:0000256" key="16">
    <source>
        <dbReference type="SAM" id="SignalP"/>
    </source>
</evidence>
<feature type="domain" description="Peptidase S53" evidence="17">
    <location>
        <begin position="223"/>
        <end position="602"/>
    </location>
</feature>
<feature type="active site" description="Charge relay system" evidence="15">
    <location>
        <position position="516"/>
    </location>
</feature>
<dbReference type="Pfam" id="PF09286">
    <property type="entry name" value="Pro-kuma_activ"/>
    <property type="match status" value="1"/>
</dbReference>
<evidence type="ECO:0000256" key="14">
    <source>
        <dbReference type="ARBA" id="ARBA00023180"/>
    </source>
</evidence>
<feature type="binding site" evidence="15">
    <location>
        <position position="580"/>
    </location>
    <ligand>
        <name>Ca(2+)</name>
        <dbReference type="ChEBI" id="CHEBI:29108"/>
    </ligand>
</feature>
<evidence type="ECO:0000256" key="11">
    <source>
        <dbReference type="ARBA" id="ARBA00022837"/>
    </source>
</evidence>
<organism evidence="18 19">
    <name type="scientific">Daedalea quercina L-15889</name>
    <dbReference type="NCBI Taxonomy" id="1314783"/>
    <lineage>
        <taxon>Eukaryota</taxon>
        <taxon>Fungi</taxon>
        <taxon>Dikarya</taxon>
        <taxon>Basidiomycota</taxon>
        <taxon>Agaricomycotina</taxon>
        <taxon>Agaricomycetes</taxon>
        <taxon>Polyporales</taxon>
        <taxon>Fomitopsis</taxon>
    </lineage>
</organism>
<keyword evidence="11 15" id="KW-0106">Calcium</keyword>
<evidence type="ECO:0000256" key="2">
    <source>
        <dbReference type="ARBA" id="ARBA00002451"/>
    </source>
</evidence>
<keyword evidence="12" id="KW-0843">Virulence</keyword>
<evidence type="ECO:0000259" key="17">
    <source>
        <dbReference type="PROSITE" id="PS51695"/>
    </source>
</evidence>
<dbReference type="GO" id="GO:0046872">
    <property type="term" value="F:metal ion binding"/>
    <property type="evidence" value="ECO:0007669"/>
    <property type="project" value="UniProtKB-UniRule"/>
</dbReference>
<dbReference type="GO" id="GO:0005576">
    <property type="term" value="C:extracellular region"/>
    <property type="evidence" value="ECO:0007669"/>
    <property type="project" value="UniProtKB-SubCell"/>
</dbReference>
<keyword evidence="9 15" id="KW-0378">Hydrolase</keyword>
<name>A0A165NW57_9APHY</name>
<evidence type="ECO:0000256" key="3">
    <source>
        <dbReference type="ARBA" id="ARBA00004239"/>
    </source>
</evidence>
<evidence type="ECO:0000256" key="13">
    <source>
        <dbReference type="ARBA" id="ARBA00023145"/>
    </source>
</evidence>
<feature type="active site" description="Charge relay system" evidence="15">
    <location>
        <position position="303"/>
    </location>
</feature>
<comment type="subcellular location">
    <subcellularLocation>
        <location evidence="3">Secreted</location>
        <location evidence="3">Extracellular space</location>
    </subcellularLocation>
</comment>
<evidence type="ECO:0000256" key="8">
    <source>
        <dbReference type="ARBA" id="ARBA00022729"/>
    </source>
</evidence>
<keyword evidence="7 15" id="KW-0479">Metal-binding</keyword>
<keyword evidence="10 15" id="KW-0720">Serine protease</keyword>
<dbReference type="InterPro" id="IPR030400">
    <property type="entry name" value="Sedolisin_dom"/>
</dbReference>
<dbReference type="FunFam" id="3.40.50.200:FF:000015">
    <property type="entry name" value="Tripeptidyl peptidase A"/>
    <property type="match status" value="1"/>
</dbReference>
<evidence type="ECO:0000256" key="9">
    <source>
        <dbReference type="ARBA" id="ARBA00022801"/>
    </source>
</evidence>
<dbReference type="InterPro" id="IPR050819">
    <property type="entry name" value="Tripeptidyl-peptidase_I"/>
</dbReference>
<dbReference type="PANTHER" id="PTHR14218:SF39">
    <property type="entry name" value="PEPTIDASE S53 DOMAIN-CONTAINING PROTEIN"/>
    <property type="match status" value="1"/>
</dbReference>
<dbReference type="STRING" id="1314783.A0A165NW57"/>
<sequence length="609" mass="65966">MKSFGLFVGLLLAVGIRAAPSKDCEHNVKEAVTPPRGWSKVKPAPADHLIELRIGLPQPKFAELEQHLYEISDPFHERYGAHLSKEEVEDLIAPHEESVSAVDEWLADYGFASHELSRSPAGDWVKVRVPVSLAEDMLKTEYHVWQHEETGDAIVRTTTYSLPVHLHGHIDVVQPTTTFARLRGMKATYHYADEQDFIVDIAQPTIPIPSALNGQVNASCNASITPTCLRELYNIGNYTPQAADVNKIAATGYLDQYANFEDFHDFFAKYVPEATNATFDVIYINNGTNNQSLAAAGVEANLDTQYAFGLSYPTPATFYTTGGSPPFIPDDTTPDNTNEPYADWLAYILSDPSPPQTISTSYGDNEQTVPYSYATRVCKELAQLSARGVSLIFSSGDSGVGDGDSDPATQQCFTNNGLNETKFIPAFPASCPYVTTVGATWYIPEVTYYISGGGFSNYFARPWYQELAVPHYIKNLNTTYEGLYNASGRAYPDVAAQGQFFWIFDGGDNSQIGGTSAAAPTVGGIVSLLNDARLANGLPALGFLNPLIYAVGAILPDAFNDIVGGSNPGCGTEGFTAEVGWDPVTGFGTPNFGKLLDIALGNLGGLLEF</sequence>
<reference evidence="18 19" key="1">
    <citation type="journal article" date="2016" name="Mol. Biol. Evol.">
        <title>Comparative Genomics of Early-Diverging Mushroom-Forming Fungi Provides Insights into the Origins of Lignocellulose Decay Capabilities.</title>
        <authorList>
            <person name="Nagy L.G."/>
            <person name="Riley R."/>
            <person name="Tritt A."/>
            <person name="Adam C."/>
            <person name="Daum C."/>
            <person name="Floudas D."/>
            <person name="Sun H."/>
            <person name="Yadav J.S."/>
            <person name="Pangilinan J."/>
            <person name="Larsson K.H."/>
            <person name="Matsuura K."/>
            <person name="Barry K."/>
            <person name="Labutti K."/>
            <person name="Kuo R."/>
            <person name="Ohm R.A."/>
            <person name="Bhattacharya S.S."/>
            <person name="Shirouzu T."/>
            <person name="Yoshinaga Y."/>
            <person name="Martin F.M."/>
            <person name="Grigoriev I.V."/>
            <person name="Hibbett D.S."/>
        </authorList>
    </citation>
    <scope>NUCLEOTIDE SEQUENCE [LARGE SCALE GENOMIC DNA]</scope>
    <source>
        <strain evidence="18 19">L-15889</strain>
    </source>
</reference>
<feature type="chain" id="PRO_5007863606" description="tripeptidyl-peptidase II" evidence="16">
    <location>
        <begin position="19"/>
        <end position="609"/>
    </location>
</feature>
<evidence type="ECO:0000256" key="15">
    <source>
        <dbReference type="PROSITE-ProRule" id="PRU01032"/>
    </source>
</evidence>
<dbReference type="Gene3D" id="3.40.50.200">
    <property type="entry name" value="Peptidase S8/S53 domain"/>
    <property type="match status" value="1"/>
</dbReference>
<dbReference type="InterPro" id="IPR015366">
    <property type="entry name" value="S53_propep"/>
</dbReference>
<dbReference type="InterPro" id="IPR000209">
    <property type="entry name" value="Peptidase_S8/S53_dom"/>
</dbReference>
<feature type="signal peptide" evidence="16">
    <location>
        <begin position="1"/>
        <end position="18"/>
    </location>
</feature>
<dbReference type="InterPro" id="IPR036852">
    <property type="entry name" value="Peptidase_S8/S53_dom_sf"/>
</dbReference>
<evidence type="ECO:0000256" key="6">
    <source>
        <dbReference type="ARBA" id="ARBA00022670"/>
    </source>
</evidence>
<dbReference type="GO" id="GO:0006508">
    <property type="term" value="P:proteolysis"/>
    <property type="evidence" value="ECO:0007669"/>
    <property type="project" value="UniProtKB-KW"/>
</dbReference>
<feature type="binding site" evidence="15">
    <location>
        <position position="582"/>
    </location>
    <ligand>
        <name>Ca(2+)</name>
        <dbReference type="ChEBI" id="CHEBI:29108"/>
    </ligand>
</feature>
<dbReference type="CDD" id="cd11377">
    <property type="entry name" value="Pro-peptidase_S53"/>
    <property type="match status" value="1"/>
</dbReference>
<evidence type="ECO:0000256" key="1">
    <source>
        <dbReference type="ARBA" id="ARBA00001910"/>
    </source>
</evidence>
<keyword evidence="13" id="KW-0865">Zymogen</keyword>
<keyword evidence="14" id="KW-0325">Glycoprotein</keyword>
<feature type="binding site" evidence="15">
    <location>
        <position position="561"/>
    </location>
    <ligand>
        <name>Ca(2+)</name>
        <dbReference type="ChEBI" id="CHEBI:29108"/>
    </ligand>
</feature>
<dbReference type="SUPFAM" id="SSF54897">
    <property type="entry name" value="Protease propeptides/inhibitors"/>
    <property type="match status" value="1"/>
</dbReference>
<dbReference type="AlphaFoldDB" id="A0A165NW57"/>
<keyword evidence="5" id="KW-0964">Secreted</keyword>
<dbReference type="SUPFAM" id="SSF52743">
    <property type="entry name" value="Subtilisin-like"/>
    <property type="match status" value="1"/>
</dbReference>
<feature type="active site" description="Charge relay system" evidence="15">
    <location>
        <position position="299"/>
    </location>
</feature>
<keyword evidence="8 16" id="KW-0732">Signal</keyword>
<keyword evidence="6 15" id="KW-0645">Protease</keyword>
<evidence type="ECO:0000313" key="19">
    <source>
        <dbReference type="Proteomes" id="UP000076727"/>
    </source>
</evidence>
<dbReference type="PANTHER" id="PTHR14218">
    <property type="entry name" value="PROTEASE S8 TRIPEPTIDYL PEPTIDASE I CLN2"/>
    <property type="match status" value="1"/>
</dbReference>
<evidence type="ECO:0000256" key="10">
    <source>
        <dbReference type="ARBA" id="ARBA00022825"/>
    </source>
</evidence>
<dbReference type="EMBL" id="KV429076">
    <property type="protein sequence ID" value="KZT67453.1"/>
    <property type="molecule type" value="Genomic_DNA"/>
</dbReference>
<dbReference type="Pfam" id="PF00082">
    <property type="entry name" value="Peptidase_S8"/>
    <property type="match status" value="1"/>
</dbReference>
<evidence type="ECO:0000256" key="7">
    <source>
        <dbReference type="ARBA" id="ARBA00022723"/>
    </source>
</evidence>
<comment type="cofactor">
    <cofactor evidence="15">
        <name>Ca(2+)</name>
        <dbReference type="ChEBI" id="CHEBI:29108"/>
    </cofactor>
    <text evidence="15">Binds 1 Ca(2+) ion per subunit.</text>
</comment>
<accession>A0A165NW57</accession>